<gene>
    <name evidence="1" type="ORF">KL86SPO_70041</name>
</gene>
<accession>A0A212M072</accession>
<protein>
    <submittedName>
        <fullName evidence="1">Uncharacterized protein</fullName>
    </submittedName>
</protein>
<evidence type="ECO:0000313" key="1">
    <source>
        <dbReference type="EMBL" id="SCM83183.1"/>
    </source>
</evidence>
<dbReference type="AlphaFoldDB" id="A0A212M072"/>
<sequence>MLEGIGDMSDEFNINQQFNDQAVSEFALPAVIVTAPRTTSYDWYSIWNNIFARIAPQNPAFINPTLTQQNRIDGYRFRENPLEMGLFWRVTASGRVHPDDLKQYERQKAILYSYMSSVAEDEVIRLEQESSKDGFNKLYASAGMSDMLPYSVGAEDITADADYFSMWRMAIFGHDNSELANNQFKKAVDDTIYKDIYPLMLDITKIGVTILAGNAGPYAPGVAATGNFVIEAAKQKTENYDRFGYTWENALVDAGKETGIDLVTGMGAKEMSQVIAVKFSLPEPTRFGLEKGLDYLLKKGVGQFKDK</sequence>
<dbReference type="EMBL" id="FMJE01000007">
    <property type="protein sequence ID" value="SCM83183.1"/>
    <property type="molecule type" value="Genomic_DNA"/>
</dbReference>
<organism evidence="1">
    <name type="scientific">uncultured Sporomusa sp</name>
    <dbReference type="NCBI Taxonomy" id="307249"/>
    <lineage>
        <taxon>Bacteria</taxon>
        <taxon>Bacillati</taxon>
        <taxon>Bacillota</taxon>
        <taxon>Negativicutes</taxon>
        <taxon>Selenomonadales</taxon>
        <taxon>Sporomusaceae</taxon>
        <taxon>Sporomusa</taxon>
        <taxon>environmental samples</taxon>
    </lineage>
</organism>
<proteinExistence type="predicted"/>
<name>A0A212M072_9FIRM</name>
<reference evidence="1" key="1">
    <citation type="submission" date="2016-08" db="EMBL/GenBank/DDBJ databases">
        <authorList>
            <person name="Seilhamer J.J."/>
        </authorList>
    </citation>
    <scope>NUCLEOTIDE SEQUENCE</scope>
    <source>
        <strain evidence="1">86</strain>
    </source>
</reference>